<comment type="caution">
    <text evidence="1">The sequence shown here is derived from an EMBL/GenBank/DDBJ whole genome shotgun (WGS) entry which is preliminary data.</text>
</comment>
<dbReference type="AlphaFoldDB" id="A0A081XHE2"/>
<sequence>MLSRPTRAGSTGLKRAFITSLHRGLLFPVVHITNATNTASRTPTVLARLSVTAPAGELMPAAGMTSRRPTALPQEIHA</sequence>
<name>A0A081XHE2_STRTO</name>
<evidence type="ECO:0000313" key="1">
    <source>
        <dbReference type="EMBL" id="KES02965.1"/>
    </source>
</evidence>
<keyword evidence="2" id="KW-1185">Reference proteome</keyword>
<gene>
    <name evidence="1" type="ORF">BU52_33155</name>
</gene>
<proteinExistence type="predicted"/>
<protein>
    <submittedName>
        <fullName evidence="1">Uncharacterized protein</fullName>
    </submittedName>
</protein>
<dbReference type="EMBL" id="JFCB01000058">
    <property type="protein sequence ID" value="KES02965.1"/>
    <property type="molecule type" value="Genomic_DNA"/>
</dbReference>
<accession>A0A081XHE2</accession>
<feature type="non-terminal residue" evidence="1">
    <location>
        <position position="78"/>
    </location>
</feature>
<dbReference type="Proteomes" id="UP000028341">
    <property type="component" value="Unassembled WGS sequence"/>
</dbReference>
<organism evidence="1 2">
    <name type="scientific">Streptomyces toyocaensis</name>
    <dbReference type="NCBI Taxonomy" id="55952"/>
    <lineage>
        <taxon>Bacteria</taxon>
        <taxon>Bacillati</taxon>
        <taxon>Actinomycetota</taxon>
        <taxon>Actinomycetes</taxon>
        <taxon>Kitasatosporales</taxon>
        <taxon>Streptomycetaceae</taxon>
        <taxon>Streptomyces</taxon>
    </lineage>
</organism>
<evidence type="ECO:0000313" key="2">
    <source>
        <dbReference type="Proteomes" id="UP000028341"/>
    </source>
</evidence>
<reference evidence="1 2" key="1">
    <citation type="submission" date="2014-02" db="EMBL/GenBank/DDBJ databases">
        <title>The genome announcement of Streptomyces toyocaensis NRRL15009.</title>
        <authorList>
            <person name="Hong H.-J."/>
            <person name="Kwun M.J."/>
        </authorList>
    </citation>
    <scope>NUCLEOTIDE SEQUENCE [LARGE SCALE GENOMIC DNA]</scope>
    <source>
        <strain evidence="1 2">NRRL 15009</strain>
    </source>
</reference>